<dbReference type="OrthoDB" id="9797341at2"/>
<evidence type="ECO:0000256" key="1">
    <source>
        <dbReference type="ARBA" id="ARBA00022553"/>
    </source>
</evidence>
<keyword evidence="2" id="KW-0238">DNA-binding</keyword>
<dbReference type="Pfam" id="PF00196">
    <property type="entry name" value="GerE"/>
    <property type="match status" value="1"/>
</dbReference>
<dbReference type="InterPro" id="IPR039420">
    <property type="entry name" value="WalR-like"/>
</dbReference>
<dbReference type="CDD" id="cd17535">
    <property type="entry name" value="REC_NarL-like"/>
    <property type="match status" value="1"/>
</dbReference>
<feature type="domain" description="Response regulatory" evidence="5">
    <location>
        <begin position="4"/>
        <end position="120"/>
    </location>
</feature>
<comment type="caution">
    <text evidence="6">The sequence shown here is derived from an EMBL/GenBank/DDBJ whole genome shotgun (WGS) entry which is preliminary data.</text>
</comment>
<evidence type="ECO:0000259" key="5">
    <source>
        <dbReference type="PROSITE" id="PS50110"/>
    </source>
</evidence>
<dbReference type="AlphaFoldDB" id="A0A2P8D7U2"/>
<feature type="domain" description="HTH luxR-type" evidence="4">
    <location>
        <begin position="144"/>
        <end position="209"/>
    </location>
</feature>
<dbReference type="GO" id="GO:0003677">
    <property type="term" value="F:DNA binding"/>
    <property type="evidence" value="ECO:0007669"/>
    <property type="project" value="UniProtKB-KW"/>
</dbReference>
<dbReference type="InterPro" id="IPR011006">
    <property type="entry name" value="CheY-like_superfamily"/>
</dbReference>
<dbReference type="PANTHER" id="PTHR43214">
    <property type="entry name" value="TWO-COMPONENT RESPONSE REGULATOR"/>
    <property type="match status" value="1"/>
</dbReference>
<evidence type="ECO:0000313" key="6">
    <source>
        <dbReference type="EMBL" id="PSK93251.1"/>
    </source>
</evidence>
<dbReference type="CDD" id="cd06170">
    <property type="entry name" value="LuxR_C_like"/>
    <property type="match status" value="1"/>
</dbReference>
<dbReference type="InterPro" id="IPR058245">
    <property type="entry name" value="NreC/VraR/RcsB-like_REC"/>
</dbReference>
<name>A0A2P8D7U2_9BACT</name>
<dbReference type="RefSeq" id="WP_106522269.1">
    <property type="nucleotide sequence ID" value="NZ_PYGD01000002.1"/>
</dbReference>
<dbReference type="PRINTS" id="PR00038">
    <property type="entry name" value="HTHLUXR"/>
</dbReference>
<dbReference type="InterPro" id="IPR000792">
    <property type="entry name" value="Tscrpt_reg_LuxR_C"/>
</dbReference>
<evidence type="ECO:0000256" key="3">
    <source>
        <dbReference type="PROSITE-ProRule" id="PRU00169"/>
    </source>
</evidence>
<dbReference type="SUPFAM" id="SSF46894">
    <property type="entry name" value="C-terminal effector domain of the bipartite response regulators"/>
    <property type="match status" value="1"/>
</dbReference>
<dbReference type="SMART" id="SM00448">
    <property type="entry name" value="REC"/>
    <property type="match status" value="1"/>
</dbReference>
<dbReference type="GO" id="GO:0006355">
    <property type="term" value="P:regulation of DNA-templated transcription"/>
    <property type="evidence" value="ECO:0007669"/>
    <property type="project" value="InterPro"/>
</dbReference>
<dbReference type="PROSITE" id="PS50043">
    <property type="entry name" value="HTH_LUXR_2"/>
    <property type="match status" value="1"/>
</dbReference>
<feature type="modified residue" description="4-aspartylphosphate" evidence="3">
    <location>
        <position position="55"/>
    </location>
</feature>
<dbReference type="PROSITE" id="PS50110">
    <property type="entry name" value="RESPONSE_REGULATORY"/>
    <property type="match status" value="1"/>
</dbReference>
<accession>A0A2P8D7U2</accession>
<dbReference type="InterPro" id="IPR016032">
    <property type="entry name" value="Sig_transdc_resp-reg_C-effctor"/>
</dbReference>
<keyword evidence="1 3" id="KW-0597">Phosphoprotein</keyword>
<evidence type="ECO:0000256" key="2">
    <source>
        <dbReference type="ARBA" id="ARBA00023125"/>
    </source>
</evidence>
<reference evidence="6 7" key="1">
    <citation type="submission" date="2018-03" db="EMBL/GenBank/DDBJ databases">
        <title>Genomic Encyclopedia of Type Strains, Phase III (KMG-III): the genomes of soil and plant-associated and newly described type strains.</title>
        <authorList>
            <person name="Whitman W."/>
        </authorList>
    </citation>
    <scope>NUCLEOTIDE SEQUENCE [LARGE SCALE GENOMIC DNA]</scope>
    <source>
        <strain evidence="6 7">CGMCC 1.12700</strain>
    </source>
</reference>
<dbReference type="SUPFAM" id="SSF52172">
    <property type="entry name" value="CheY-like"/>
    <property type="match status" value="1"/>
</dbReference>
<dbReference type="SMART" id="SM00421">
    <property type="entry name" value="HTH_LUXR"/>
    <property type="match status" value="1"/>
</dbReference>
<evidence type="ECO:0000313" key="7">
    <source>
        <dbReference type="Proteomes" id="UP000240572"/>
    </source>
</evidence>
<dbReference type="PANTHER" id="PTHR43214:SF43">
    <property type="entry name" value="TWO-COMPONENT RESPONSE REGULATOR"/>
    <property type="match status" value="1"/>
</dbReference>
<evidence type="ECO:0000259" key="4">
    <source>
        <dbReference type="PROSITE" id="PS50043"/>
    </source>
</evidence>
<organism evidence="6 7">
    <name type="scientific">Taibaiella chishuiensis</name>
    <dbReference type="NCBI Taxonomy" id="1434707"/>
    <lineage>
        <taxon>Bacteria</taxon>
        <taxon>Pseudomonadati</taxon>
        <taxon>Bacteroidota</taxon>
        <taxon>Chitinophagia</taxon>
        <taxon>Chitinophagales</taxon>
        <taxon>Chitinophagaceae</taxon>
        <taxon>Taibaiella</taxon>
    </lineage>
</organism>
<dbReference type="Pfam" id="PF00072">
    <property type="entry name" value="Response_reg"/>
    <property type="match status" value="1"/>
</dbReference>
<gene>
    <name evidence="6" type="ORF">B0I18_102221</name>
</gene>
<dbReference type="GO" id="GO:0000160">
    <property type="term" value="P:phosphorelay signal transduction system"/>
    <property type="evidence" value="ECO:0007669"/>
    <property type="project" value="InterPro"/>
</dbReference>
<keyword evidence="7" id="KW-1185">Reference proteome</keyword>
<dbReference type="Proteomes" id="UP000240572">
    <property type="component" value="Unassembled WGS sequence"/>
</dbReference>
<dbReference type="InterPro" id="IPR001789">
    <property type="entry name" value="Sig_transdc_resp-reg_receiver"/>
</dbReference>
<sequence length="212" mass="23248">MDVRIAITDDHPMVRDGLAAMLQAAGGITITAKYASGNALLAGLKTDVPDVLLLDMHLPDMHGREIVKALRKQFPGLKIIIVTSTESVFLVKAMLDAGARAYLLKTAGQDQLSDAIRQVMAGEVVLSPEVKELLLKNALKQKSNLAYNEELTEREIRILELIAEELTSPEIAEQLHLSQRTIENYRLGLMQKLGAKNMAGLVKKAILMGIIR</sequence>
<dbReference type="EMBL" id="PYGD01000002">
    <property type="protein sequence ID" value="PSK93251.1"/>
    <property type="molecule type" value="Genomic_DNA"/>
</dbReference>
<proteinExistence type="predicted"/>
<dbReference type="Gene3D" id="3.40.50.2300">
    <property type="match status" value="1"/>
</dbReference>
<protein>
    <submittedName>
        <fullName evidence="6">LuxR family two component transcriptional regulator</fullName>
    </submittedName>
</protein>